<evidence type="ECO:0000313" key="3">
    <source>
        <dbReference type="EMBL" id="CAG2250765.1"/>
    </source>
</evidence>
<sequence>MEEFKRESKDLNKPTIYGMLDAKSAFDIVRHTNLIRKLYHLGISEQCILMNFVESKLGGKIGSISCCAPTCADDKAIVGNNPFDIQVLINMACDYSQREGYLLQPEKSVILPIKTNSTVLPIGGRERGRGKRYQRKILITLPDNDSDAASNTEYDANILNTQEDIPPQGRPCPPLEPRIENNEIRENPPRAETPIDDEENRRTPIEETPSDNEGNTTEQKSKKQKKSCRLRDDQEEAEVLEWVEEHPILWNKKHKEYKNKSVKDRIWQDKADEIDTDVENLKRWYTDLRDWNTKLHSSRSGDGSKDLTDREKWVMDRFKFLKTNIRHRRAPVKSVQEALAVARGDLDEAERIAAEDRLAIISADESIEEGQTTDADVPIPKTKKQKKTIEDPIIGEVRKQFAEAQEDLRSVKSALSVAEPVSERTTFLDRVREVCKNMSDDQFCEFQTKQMETTEKATNIPGNY</sequence>
<dbReference type="InterPro" id="IPR006578">
    <property type="entry name" value="MADF-dom"/>
</dbReference>
<dbReference type="OrthoDB" id="6162629at2759"/>
<evidence type="ECO:0000313" key="4">
    <source>
        <dbReference type="Proteomes" id="UP000683360"/>
    </source>
</evidence>
<feature type="domain" description="MADF" evidence="2">
    <location>
        <begin position="238"/>
        <end position="326"/>
    </location>
</feature>
<comment type="caution">
    <text evidence="3">The sequence shown here is derived from an EMBL/GenBank/DDBJ whole genome shotgun (WGS) entry which is preliminary data.</text>
</comment>
<protein>
    <recommendedName>
        <fullName evidence="2">MADF domain-containing protein</fullName>
    </recommendedName>
</protein>
<proteinExistence type="predicted"/>
<organism evidence="3 4">
    <name type="scientific">Mytilus edulis</name>
    <name type="common">Blue mussel</name>
    <dbReference type="NCBI Taxonomy" id="6550"/>
    <lineage>
        <taxon>Eukaryota</taxon>
        <taxon>Metazoa</taxon>
        <taxon>Spiralia</taxon>
        <taxon>Lophotrochozoa</taxon>
        <taxon>Mollusca</taxon>
        <taxon>Bivalvia</taxon>
        <taxon>Autobranchia</taxon>
        <taxon>Pteriomorphia</taxon>
        <taxon>Mytilida</taxon>
        <taxon>Mytiloidea</taxon>
        <taxon>Mytilidae</taxon>
        <taxon>Mytilinae</taxon>
        <taxon>Mytilus</taxon>
    </lineage>
</organism>
<dbReference type="Proteomes" id="UP000683360">
    <property type="component" value="Unassembled WGS sequence"/>
</dbReference>
<keyword evidence="4" id="KW-1185">Reference proteome</keyword>
<dbReference type="PROSITE" id="PS51029">
    <property type="entry name" value="MADF"/>
    <property type="match status" value="1"/>
</dbReference>
<evidence type="ECO:0000256" key="1">
    <source>
        <dbReference type="SAM" id="MobiDB-lite"/>
    </source>
</evidence>
<name>A0A8S3UXH0_MYTED</name>
<feature type="region of interest" description="Disordered" evidence="1">
    <location>
        <begin position="159"/>
        <end position="231"/>
    </location>
</feature>
<dbReference type="AlphaFoldDB" id="A0A8S3UXH0"/>
<evidence type="ECO:0000259" key="2">
    <source>
        <dbReference type="PROSITE" id="PS51029"/>
    </source>
</evidence>
<dbReference type="Pfam" id="PF10545">
    <property type="entry name" value="MADF_DNA_bdg"/>
    <property type="match status" value="1"/>
</dbReference>
<gene>
    <name evidence="3" type="ORF">MEDL_62483</name>
</gene>
<feature type="compositionally biased region" description="Basic and acidic residues" evidence="1">
    <location>
        <begin position="177"/>
        <end position="189"/>
    </location>
</feature>
<dbReference type="EMBL" id="CAJPWZ010003064">
    <property type="protein sequence ID" value="CAG2250765.1"/>
    <property type="molecule type" value="Genomic_DNA"/>
</dbReference>
<reference evidence="3" key="1">
    <citation type="submission" date="2021-03" db="EMBL/GenBank/DDBJ databases">
        <authorList>
            <person name="Bekaert M."/>
        </authorList>
    </citation>
    <scope>NUCLEOTIDE SEQUENCE</scope>
</reference>
<accession>A0A8S3UXH0</accession>